<proteinExistence type="predicted"/>
<comment type="caution">
    <text evidence="1">The sequence shown here is derived from an EMBL/GenBank/DDBJ whole genome shotgun (WGS) entry which is preliminary data.</text>
</comment>
<gene>
    <name evidence="1" type="ORF">ACFPCY_17720</name>
</gene>
<protein>
    <submittedName>
        <fullName evidence="1">Uncharacterized protein</fullName>
    </submittedName>
</protein>
<dbReference type="RefSeq" id="WP_378256474.1">
    <property type="nucleotide sequence ID" value="NZ_JBHSIT010000005.1"/>
</dbReference>
<sequence>MPIIDRWPPTTASNVERALSAAAKELPSLDARVEHYHVPQGGYSCLTGSDGSEAFSLEARVMAANRRPGYTVWAAFQVFDPHLPNLAMLRFVERRDRDGAPDDDPARPLYGLGLDRTVCRTFMPAFNRALNDLDPSKRGRSLYVTCFHGRLGKINLVQQPWLATGLFRRYRSDGQAAIVYCDFHEPLGKPLVYLTKTITARGNVHLIPRTTTPSAARTLLRGPDGQTLQLGRMSTAINRGVTLARHYLA</sequence>
<organism evidence="1 2">
    <name type="scientific">Actinomadura gamaensis</name>
    <dbReference type="NCBI Taxonomy" id="1763541"/>
    <lineage>
        <taxon>Bacteria</taxon>
        <taxon>Bacillati</taxon>
        <taxon>Actinomycetota</taxon>
        <taxon>Actinomycetes</taxon>
        <taxon>Streptosporangiales</taxon>
        <taxon>Thermomonosporaceae</taxon>
        <taxon>Actinomadura</taxon>
    </lineage>
</organism>
<evidence type="ECO:0000313" key="2">
    <source>
        <dbReference type="Proteomes" id="UP001595872"/>
    </source>
</evidence>
<evidence type="ECO:0000313" key="1">
    <source>
        <dbReference type="EMBL" id="MFC4909165.1"/>
    </source>
</evidence>
<accession>A0ABV9U0S1</accession>
<dbReference type="EMBL" id="JBHSIT010000005">
    <property type="protein sequence ID" value="MFC4909165.1"/>
    <property type="molecule type" value="Genomic_DNA"/>
</dbReference>
<keyword evidence="2" id="KW-1185">Reference proteome</keyword>
<name>A0ABV9U0S1_9ACTN</name>
<dbReference type="Proteomes" id="UP001595872">
    <property type="component" value="Unassembled WGS sequence"/>
</dbReference>
<reference evidence="2" key="1">
    <citation type="journal article" date="2019" name="Int. J. Syst. Evol. Microbiol.">
        <title>The Global Catalogue of Microorganisms (GCM) 10K type strain sequencing project: providing services to taxonomists for standard genome sequencing and annotation.</title>
        <authorList>
            <consortium name="The Broad Institute Genomics Platform"/>
            <consortium name="The Broad Institute Genome Sequencing Center for Infectious Disease"/>
            <person name="Wu L."/>
            <person name="Ma J."/>
        </authorList>
    </citation>
    <scope>NUCLEOTIDE SEQUENCE [LARGE SCALE GENOMIC DNA]</scope>
    <source>
        <strain evidence="2">KLKA75</strain>
    </source>
</reference>